<reference evidence="1 2" key="1">
    <citation type="submission" date="2024-08" db="EMBL/GenBank/DDBJ databases">
        <title>Gnathostoma spinigerum genome.</title>
        <authorList>
            <person name="Gonzalez-Bertolin B."/>
            <person name="Monzon S."/>
            <person name="Zaballos A."/>
            <person name="Jimenez P."/>
            <person name="Dekumyoy P."/>
            <person name="Varona S."/>
            <person name="Cuesta I."/>
            <person name="Sumanam S."/>
            <person name="Adisakwattana P."/>
            <person name="Gasser R.B."/>
            <person name="Hernandez-Gonzalez A."/>
            <person name="Young N.D."/>
            <person name="Perteguer M.J."/>
        </authorList>
    </citation>
    <scope>NUCLEOTIDE SEQUENCE [LARGE SCALE GENOMIC DNA]</scope>
    <source>
        <strain evidence="1">AL3</strain>
        <tissue evidence="1">Liver</tissue>
    </source>
</reference>
<evidence type="ECO:0000313" key="1">
    <source>
        <dbReference type="EMBL" id="MFH4981904.1"/>
    </source>
</evidence>
<dbReference type="AlphaFoldDB" id="A0ABD6EXC4"/>
<name>A0ABD6EXC4_9BILA</name>
<accession>A0ABD6EXC4</accession>
<dbReference type="EMBL" id="JBGFUD010008132">
    <property type="protein sequence ID" value="MFH4981904.1"/>
    <property type="molecule type" value="Genomic_DNA"/>
</dbReference>
<evidence type="ECO:0000313" key="2">
    <source>
        <dbReference type="Proteomes" id="UP001608902"/>
    </source>
</evidence>
<organism evidence="1 2">
    <name type="scientific">Gnathostoma spinigerum</name>
    <dbReference type="NCBI Taxonomy" id="75299"/>
    <lineage>
        <taxon>Eukaryota</taxon>
        <taxon>Metazoa</taxon>
        <taxon>Ecdysozoa</taxon>
        <taxon>Nematoda</taxon>
        <taxon>Chromadorea</taxon>
        <taxon>Rhabditida</taxon>
        <taxon>Spirurina</taxon>
        <taxon>Gnathostomatomorpha</taxon>
        <taxon>Gnathostomatoidea</taxon>
        <taxon>Gnathostomatidae</taxon>
        <taxon>Gnathostoma</taxon>
    </lineage>
</organism>
<keyword evidence="2" id="KW-1185">Reference proteome</keyword>
<protein>
    <submittedName>
        <fullName evidence="1">Uncharacterized protein</fullName>
    </submittedName>
</protein>
<proteinExistence type="predicted"/>
<comment type="caution">
    <text evidence="1">The sequence shown here is derived from an EMBL/GenBank/DDBJ whole genome shotgun (WGS) entry which is preliminary data.</text>
</comment>
<dbReference type="Proteomes" id="UP001608902">
    <property type="component" value="Unassembled WGS sequence"/>
</dbReference>
<gene>
    <name evidence="1" type="ORF">AB6A40_008613</name>
</gene>
<sequence length="127" mass="14230">MCTLFGQNLTASTALVKKFIFVQRLDDRIIKMQHHFSVWLLLFALTAAEEGLEDLDLEGDYSPSCEGVVPEDILDAPDVMEAFNKWCLGKEFPDDPCKLCIAPERKGREEEILICPDSPCIPVKVAS</sequence>